<evidence type="ECO:0008006" key="3">
    <source>
        <dbReference type="Google" id="ProtNLM"/>
    </source>
</evidence>
<evidence type="ECO:0000313" key="1">
    <source>
        <dbReference type="EMBL" id="PIP75242.1"/>
    </source>
</evidence>
<dbReference type="AlphaFoldDB" id="A0A2H0CZC2"/>
<comment type="caution">
    <text evidence="1">The sequence shown here is derived from an EMBL/GenBank/DDBJ whole genome shotgun (WGS) entry which is preliminary data.</text>
</comment>
<evidence type="ECO:0000313" key="2">
    <source>
        <dbReference type="Proteomes" id="UP000230159"/>
    </source>
</evidence>
<protein>
    <recommendedName>
        <fullName evidence="3">Aminoglycoside phosphotransferase domain-containing protein</fullName>
    </recommendedName>
</protein>
<gene>
    <name evidence="1" type="ORF">COW86_04875</name>
</gene>
<proteinExistence type="predicted"/>
<dbReference type="Proteomes" id="UP000230159">
    <property type="component" value="Unassembled WGS sequence"/>
</dbReference>
<organism evidence="1 2">
    <name type="scientific">Candidatus Kuenenbacteria bacterium CG22_combo_CG10-13_8_21_14_all_39_9</name>
    <dbReference type="NCBI Taxonomy" id="1974621"/>
    <lineage>
        <taxon>Bacteria</taxon>
        <taxon>Candidatus Kueneniibacteriota</taxon>
    </lineage>
</organism>
<reference evidence="1 2" key="1">
    <citation type="submission" date="2017-09" db="EMBL/GenBank/DDBJ databases">
        <title>Depth-based differentiation of microbial function through sediment-hosted aquifers and enrichment of novel symbionts in the deep terrestrial subsurface.</title>
        <authorList>
            <person name="Probst A.J."/>
            <person name="Ladd B."/>
            <person name="Jarett J.K."/>
            <person name="Geller-Mcgrath D.E."/>
            <person name="Sieber C.M."/>
            <person name="Emerson J.B."/>
            <person name="Anantharaman K."/>
            <person name="Thomas B.C."/>
            <person name="Malmstrom R."/>
            <person name="Stieglmeier M."/>
            <person name="Klingl A."/>
            <person name="Woyke T."/>
            <person name="Ryan C.M."/>
            <person name="Banfield J.F."/>
        </authorList>
    </citation>
    <scope>NUCLEOTIDE SEQUENCE [LARGE SCALE GENOMIC DNA]</scope>
    <source>
        <strain evidence="1">CG22_combo_CG10-13_8_21_14_all_39_9</strain>
    </source>
</reference>
<dbReference type="EMBL" id="PCTN01000213">
    <property type="protein sequence ID" value="PIP75242.1"/>
    <property type="molecule type" value="Genomic_DNA"/>
</dbReference>
<name>A0A2H0CZC2_9BACT</name>
<accession>A0A2H0CZC2</accession>
<sequence length="345" mass="40930">MGNKITEKYFKHTNFADHERRVLDEITTKTNFQPEKEIFRGQIYDKDKVGSLIYKGVWQDKPAVLKIQGLQPDVDEIDMIGRFNDQNESAKIRLPKLYDGSKWNEKDGYGYLLLEYVDAPQIYQSPFANQKQVKDFCALYQEYKTKCLREPLVEREPNEQSSLVFTAQRVSHWAKIAQTKGHLAEAEVKNVEKFLSLAGRHLLSIKMEFMHGHFTYNDIFKLSEKEYILMSNLFWSYRPEFYDTTFHLWAGIKSLRDQSMTVEQVKEYLQNWLEEYKKLPFVMQDADFERKFNMMMAERCIGALLVDIQNQHYETDQSNFIAHLTELFRGLFKHFADKLEKTKIE</sequence>